<evidence type="ECO:0000313" key="3">
    <source>
        <dbReference type="Proteomes" id="UP000218209"/>
    </source>
</evidence>
<evidence type="ECO:0000256" key="1">
    <source>
        <dbReference type="SAM" id="MobiDB-lite"/>
    </source>
</evidence>
<gene>
    <name evidence="2" type="ORF">BU14_0311s0012</name>
</gene>
<name>A0A1X6NZQ0_PORUM</name>
<accession>A0A1X6NZQ0</accession>
<feature type="region of interest" description="Disordered" evidence="1">
    <location>
        <begin position="502"/>
        <end position="522"/>
    </location>
</feature>
<feature type="compositionally biased region" description="Gly residues" evidence="1">
    <location>
        <begin position="459"/>
        <end position="473"/>
    </location>
</feature>
<reference evidence="2 3" key="1">
    <citation type="submission" date="2017-03" db="EMBL/GenBank/DDBJ databases">
        <title>WGS assembly of Porphyra umbilicalis.</title>
        <authorList>
            <person name="Brawley S.H."/>
            <person name="Blouin N.A."/>
            <person name="Ficko-Blean E."/>
            <person name="Wheeler G.L."/>
            <person name="Lohr M."/>
            <person name="Goodson H.V."/>
            <person name="Jenkins J.W."/>
            <person name="Blaby-Haas C.E."/>
            <person name="Helliwell K.E."/>
            <person name="Chan C."/>
            <person name="Marriage T."/>
            <person name="Bhattacharya D."/>
            <person name="Klein A.S."/>
            <person name="Badis Y."/>
            <person name="Brodie J."/>
            <person name="Cao Y."/>
            <person name="Collen J."/>
            <person name="Dittami S.M."/>
            <person name="Gachon C.M."/>
            <person name="Green B.R."/>
            <person name="Karpowicz S."/>
            <person name="Kim J.W."/>
            <person name="Kudahl U."/>
            <person name="Lin S."/>
            <person name="Michel G."/>
            <person name="Mittag M."/>
            <person name="Olson B.J."/>
            <person name="Pangilinan J."/>
            <person name="Peng Y."/>
            <person name="Qiu H."/>
            <person name="Shu S."/>
            <person name="Singer J.T."/>
            <person name="Smith A.G."/>
            <person name="Sprecher B.N."/>
            <person name="Wagner V."/>
            <person name="Wang W."/>
            <person name="Wang Z.-Y."/>
            <person name="Yan J."/>
            <person name="Yarish C."/>
            <person name="Zoeuner-Riek S."/>
            <person name="Zhuang Y."/>
            <person name="Zou Y."/>
            <person name="Lindquist E.A."/>
            <person name="Grimwood J."/>
            <person name="Barry K."/>
            <person name="Rokhsar D.S."/>
            <person name="Schmutz J."/>
            <person name="Stiller J.W."/>
            <person name="Grossman A.R."/>
            <person name="Prochnik S.E."/>
        </authorList>
    </citation>
    <scope>NUCLEOTIDE SEQUENCE [LARGE SCALE GENOMIC DNA]</scope>
    <source>
        <strain evidence="2">4086291</strain>
    </source>
</reference>
<protein>
    <submittedName>
        <fullName evidence="2">Uncharacterized protein</fullName>
    </submittedName>
</protein>
<sequence length="522" mass="51809">MLAALLARASKVAAAWTAAEAAASSEEPVTASAEASTAGPLVGWGAGEGAAAAVKAFLSGAAAGPMVAGDDVAPPPTDAGASSPRPLPTPLVFPALRSFRLYGALSEADAVALATAAPGLTHLTLHDGVSPLAAAALRAPRALPALADLRCLGKQTARDLADGESLAALLAGRALARLAVVGAEPWTTAPGGWMVDALRGGAALPRRLVLATAGGGDDWVFGDGDVARLVTPASVDAGAPPPGGLPACVTSRLTDLTIHLDAAATWAAVRSLARLPALTKLTLNLGGAAAVSTVGGTWPPFLALTDLALSWGNLGRAALRDWFRGLGPPPRFPVAEVVRGGHTPREGAGAAAAALSALRRLTLRDECAVNAGNRGLGGAFGVLARGDLAALGWWRGLAHLTLATRDEQWVAASAVPPAVVAAAVAREDSRRFPDASWVGKAAKGAATAAAAAAAAADGGARGGGGGGGGGDGGDGGEDGRPPVSLTTLRSWLTADWPSVRVVPQVMDGRVKDPVKEEAPEEG</sequence>
<feature type="region of interest" description="Disordered" evidence="1">
    <location>
        <begin position="457"/>
        <end position="486"/>
    </location>
</feature>
<keyword evidence="3" id="KW-1185">Reference proteome</keyword>
<feature type="compositionally biased region" description="Basic and acidic residues" evidence="1">
    <location>
        <begin position="508"/>
        <end position="522"/>
    </location>
</feature>
<organism evidence="2 3">
    <name type="scientific">Porphyra umbilicalis</name>
    <name type="common">Purple laver</name>
    <name type="synonym">Red alga</name>
    <dbReference type="NCBI Taxonomy" id="2786"/>
    <lineage>
        <taxon>Eukaryota</taxon>
        <taxon>Rhodophyta</taxon>
        <taxon>Bangiophyceae</taxon>
        <taxon>Bangiales</taxon>
        <taxon>Bangiaceae</taxon>
        <taxon>Porphyra</taxon>
    </lineage>
</organism>
<proteinExistence type="predicted"/>
<dbReference type="EMBL" id="KV918965">
    <property type="protein sequence ID" value="OSX74072.1"/>
    <property type="molecule type" value="Genomic_DNA"/>
</dbReference>
<evidence type="ECO:0000313" key="2">
    <source>
        <dbReference type="EMBL" id="OSX74072.1"/>
    </source>
</evidence>
<dbReference type="AlphaFoldDB" id="A0A1X6NZQ0"/>
<dbReference type="Proteomes" id="UP000218209">
    <property type="component" value="Unassembled WGS sequence"/>
</dbReference>